<sequence>MSEKQTGDGRTVVSGQQKMTPSEAFVETLVANGVTDIFGIMGSAFMDAMDIFAPAGIRLVPVVHEQGAAHMADGYARVSGRHGVVIGQNGPGISNCVTAIAAAYWAHSPVVMITPEAGTMGTGLGGFQEANQLPMFQEFTKYQAHVNNPKRMAEYTARAFDRALSEIGPTQLNIPRDHFYGEIETEIPDPQRLDRGPGGEKSLAEAAELLATAEFPVIISGGGVVMADGVDECKALAERLGAPVVNSYQHNDSFPASHPQWCGPLGYQGSKAAMKLISQADVVIALGTRLGPFGTLPQHGMDYWPKNAKIIQIDADHKMLGLVKKITVGICGDAKAAAAALTGRLAERTLACDATREERAARTKAEKDAWEQELSEWTHEKDPYSLDMIAEQEQEDGNWLHPRQVLRELEKAMPPRVMVSTDIGNINSVAHSYLRFEEPRSFFAPMSFGNCGYALPTIIGAKAAAMDRPAIAYAGDGAWGMSMVEIMTAVRHDIPVTAVVFHNRQWGAEKKNQVDFYNRRFVAGELESESFAGIAQAMGAEGIVVEKLEDVGPALQRAVDAQMNEGRTTVIEIMCTRELGDPFRRDALQKPVRYLEKYQDYV</sequence>
<dbReference type="CDD" id="cd02013">
    <property type="entry name" value="TPP_Xsc_like"/>
    <property type="match status" value="1"/>
</dbReference>
<evidence type="ECO:0000259" key="12">
    <source>
        <dbReference type="Pfam" id="PF00205"/>
    </source>
</evidence>
<name>A0ABW1MQP1_9ACTN</name>
<dbReference type="InterPro" id="IPR012001">
    <property type="entry name" value="Thiamin_PyroP_enz_TPP-bd_dom"/>
</dbReference>
<dbReference type="PANTHER" id="PTHR18968">
    <property type="entry name" value="THIAMINE PYROPHOSPHATE ENZYMES"/>
    <property type="match status" value="1"/>
</dbReference>
<evidence type="ECO:0000259" key="14">
    <source>
        <dbReference type="Pfam" id="PF02776"/>
    </source>
</evidence>
<gene>
    <name evidence="15" type="primary">xsc</name>
    <name evidence="15" type="ORF">ACFP4F_24530</name>
</gene>
<dbReference type="EC" id="2.3.3.15" evidence="4 10"/>
<proteinExistence type="inferred from homology"/>
<dbReference type="CDD" id="cd07035">
    <property type="entry name" value="TPP_PYR_POX_like"/>
    <property type="match status" value="1"/>
</dbReference>
<keyword evidence="9 15" id="KW-0012">Acyltransferase</keyword>
<dbReference type="InterPro" id="IPR029035">
    <property type="entry name" value="DHS-like_NAD/FAD-binding_dom"/>
</dbReference>
<keyword evidence="8 11" id="KW-0786">Thiamine pyrophosphate</keyword>
<accession>A0ABW1MQP1</accession>
<comment type="cofactor">
    <cofactor evidence="1">
        <name>Mg(2+)</name>
        <dbReference type="ChEBI" id="CHEBI:18420"/>
    </cofactor>
</comment>
<feature type="domain" description="Thiamine pyrophosphate enzyme central" evidence="12">
    <location>
        <begin position="203"/>
        <end position="341"/>
    </location>
</feature>
<dbReference type="Pfam" id="PF02775">
    <property type="entry name" value="TPP_enzyme_C"/>
    <property type="match status" value="1"/>
</dbReference>
<dbReference type="InterPro" id="IPR017820">
    <property type="entry name" value="Sulphoacetald_Actrfrase"/>
</dbReference>
<dbReference type="SUPFAM" id="SSF52467">
    <property type="entry name" value="DHS-like NAD/FAD-binding domain"/>
    <property type="match status" value="1"/>
</dbReference>
<dbReference type="InterPro" id="IPR012000">
    <property type="entry name" value="Thiamin_PyroP_enz_cen_dom"/>
</dbReference>
<comment type="similarity">
    <text evidence="3 11">Belongs to the TPP enzyme family.</text>
</comment>
<dbReference type="InterPro" id="IPR029061">
    <property type="entry name" value="THDP-binding"/>
</dbReference>
<dbReference type="Proteomes" id="UP001596139">
    <property type="component" value="Unassembled WGS sequence"/>
</dbReference>
<evidence type="ECO:0000256" key="7">
    <source>
        <dbReference type="ARBA" id="ARBA00022842"/>
    </source>
</evidence>
<dbReference type="PANTHER" id="PTHR18968:SF13">
    <property type="entry name" value="ACETOLACTATE SYNTHASE CATALYTIC SUBUNIT, MITOCHONDRIAL"/>
    <property type="match status" value="1"/>
</dbReference>
<reference evidence="16" key="1">
    <citation type="journal article" date="2019" name="Int. J. Syst. Evol. Microbiol.">
        <title>The Global Catalogue of Microorganisms (GCM) 10K type strain sequencing project: providing services to taxonomists for standard genome sequencing and annotation.</title>
        <authorList>
            <consortium name="The Broad Institute Genomics Platform"/>
            <consortium name="The Broad Institute Genome Sequencing Center for Infectious Disease"/>
            <person name="Wu L."/>
            <person name="Ma J."/>
        </authorList>
    </citation>
    <scope>NUCLEOTIDE SEQUENCE [LARGE SCALE GENOMIC DNA]</scope>
    <source>
        <strain evidence="16">CGMCC 1.15180</strain>
    </source>
</reference>
<dbReference type="SUPFAM" id="SSF52518">
    <property type="entry name" value="Thiamin diphosphate-binding fold (THDP-binding)"/>
    <property type="match status" value="2"/>
</dbReference>
<evidence type="ECO:0000313" key="15">
    <source>
        <dbReference type="EMBL" id="MFC6065687.1"/>
    </source>
</evidence>
<dbReference type="GO" id="GO:0050487">
    <property type="term" value="F:sulfoacetaldehyde acetyltransferase activity"/>
    <property type="evidence" value="ECO:0007669"/>
    <property type="project" value="UniProtKB-EC"/>
</dbReference>
<keyword evidence="7" id="KW-0460">Magnesium</keyword>
<keyword evidence="6" id="KW-0479">Metal-binding</keyword>
<organism evidence="15 16">
    <name type="scientific">Streptomyces ochraceiscleroticus</name>
    <dbReference type="NCBI Taxonomy" id="47761"/>
    <lineage>
        <taxon>Bacteria</taxon>
        <taxon>Bacillati</taxon>
        <taxon>Actinomycetota</taxon>
        <taxon>Actinomycetes</taxon>
        <taxon>Kitasatosporales</taxon>
        <taxon>Streptomycetaceae</taxon>
        <taxon>Streptomyces</taxon>
    </lineage>
</organism>
<evidence type="ECO:0000256" key="8">
    <source>
        <dbReference type="ARBA" id="ARBA00023052"/>
    </source>
</evidence>
<comment type="cofactor">
    <cofactor evidence="2">
        <name>thiamine diphosphate</name>
        <dbReference type="ChEBI" id="CHEBI:58937"/>
    </cofactor>
</comment>
<evidence type="ECO:0000256" key="5">
    <source>
        <dbReference type="ARBA" id="ARBA00022679"/>
    </source>
</evidence>
<evidence type="ECO:0000256" key="11">
    <source>
        <dbReference type="RuleBase" id="RU362132"/>
    </source>
</evidence>
<evidence type="ECO:0000256" key="9">
    <source>
        <dbReference type="ARBA" id="ARBA00023315"/>
    </source>
</evidence>
<dbReference type="NCBIfam" id="NF005713">
    <property type="entry name" value="PRK07525.1"/>
    <property type="match status" value="1"/>
</dbReference>
<dbReference type="Pfam" id="PF00205">
    <property type="entry name" value="TPP_enzyme_M"/>
    <property type="match status" value="1"/>
</dbReference>
<dbReference type="RefSeq" id="WP_031062703.1">
    <property type="nucleotide sequence ID" value="NZ_JBHSPX010000007.1"/>
</dbReference>
<feature type="domain" description="Thiamine pyrophosphate enzyme TPP-binding" evidence="13">
    <location>
        <begin position="422"/>
        <end position="573"/>
    </location>
</feature>
<protein>
    <recommendedName>
        <fullName evidence="4 10">Sulfoacetaldehyde acetyltransferase</fullName>
        <ecNumber evidence="4 10">2.3.3.15</ecNumber>
    </recommendedName>
</protein>
<dbReference type="Gene3D" id="3.40.50.1220">
    <property type="entry name" value="TPP-binding domain"/>
    <property type="match status" value="1"/>
</dbReference>
<evidence type="ECO:0000256" key="4">
    <source>
        <dbReference type="ARBA" id="ARBA00012971"/>
    </source>
</evidence>
<dbReference type="InterPro" id="IPR045229">
    <property type="entry name" value="TPP_enz"/>
</dbReference>
<dbReference type="Pfam" id="PF02776">
    <property type="entry name" value="TPP_enzyme_N"/>
    <property type="match status" value="1"/>
</dbReference>
<evidence type="ECO:0000313" key="16">
    <source>
        <dbReference type="Proteomes" id="UP001596139"/>
    </source>
</evidence>
<evidence type="ECO:0000259" key="13">
    <source>
        <dbReference type="Pfam" id="PF02775"/>
    </source>
</evidence>
<evidence type="ECO:0000256" key="10">
    <source>
        <dbReference type="NCBIfam" id="TIGR03457"/>
    </source>
</evidence>
<dbReference type="InterPro" id="IPR011766">
    <property type="entry name" value="TPP_enzyme_TPP-bd"/>
</dbReference>
<keyword evidence="16" id="KW-1185">Reference proteome</keyword>
<evidence type="ECO:0000256" key="2">
    <source>
        <dbReference type="ARBA" id="ARBA00001964"/>
    </source>
</evidence>
<dbReference type="EMBL" id="JBHSPX010000007">
    <property type="protein sequence ID" value="MFC6065687.1"/>
    <property type="molecule type" value="Genomic_DNA"/>
</dbReference>
<evidence type="ECO:0000256" key="3">
    <source>
        <dbReference type="ARBA" id="ARBA00007812"/>
    </source>
</evidence>
<evidence type="ECO:0000256" key="6">
    <source>
        <dbReference type="ARBA" id="ARBA00022723"/>
    </source>
</evidence>
<feature type="domain" description="Thiamine pyrophosphate enzyme N-terminal TPP-binding" evidence="14">
    <location>
        <begin position="19"/>
        <end position="134"/>
    </location>
</feature>
<dbReference type="NCBIfam" id="TIGR03457">
    <property type="entry name" value="sulphoacet_xsc"/>
    <property type="match status" value="1"/>
</dbReference>
<comment type="caution">
    <text evidence="15">The sequence shown here is derived from an EMBL/GenBank/DDBJ whole genome shotgun (WGS) entry which is preliminary data.</text>
</comment>
<keyword evidence="5 15" id="KW-0808">Transferase</keyword>
<evidence type="ECO:0000256" key="1">
    <source>
        <dbReference type="ARBA" id="ARBA00001946"/>
    </source>
</evidence>
<dbReference type="Gene3D" id="3.40.50.970">
    <property type="match status" value="2"/>
</dbReference>